<protein>
    <submittedName>
        <fullName evidence="2">Uncharacterized protein</fullName>
    </submittedName>
</protein>
<evidence type="ECO:0000313" key="3">
    <source>
        <dbReference type="Proteomes" id="UP000219565"/>
    </source>
</evidence>
<name>A0A285L808_9NOCA</name>
<reference evidence="2 3" key="1">
    <citation type="submission" date="2017-09" db="EMBL/GenBank/DDBJ databases">
        <authorList>
            <person name="Ehlers B."/>
            <person name="Leendertz F.H."/>
        </authorList>
    </citation>
    <scope>NUCLEOTIDE SEQUENCE [LARGE SCALE GENOMIC DNA]</scope>
    <source>
        <strain evidence="2 3">DSM 45537</strain>
    </source>
</reference>
<organism evidence="2 3">
    <name type="scientific">Nocardia amikacinitolerans</name>
    <dbReference type="NCBI Taxonomy" id="756689"/>
    <lineage>
        <taxon>Bacteria</taxon>
        <taxon>Bacillati</taxon>
        <taxon>Actinomycetota</taxon>
        <taxon>Actinomycetes</taxon>
        <taxon>Mycobacteriales</taxon>
        <taxon>Nocardiaceae</taxon>
        <taxon>Nocardia</taxon>
    </lineage>
</organism>
<gene>
    <name evidence="2" type="ORF">SAMN04244553_2570</name>
</gene>
<proteinExistence type="predicted"/>
<evidence type="ECO:0000256" key="1">
    <source>
        <dbReference type="SAM" id="MobiDB-lite"/>
    </source>
</evidence>
<evidence type="ECO:0000313" key="2">
    <source>
        <dbReference type="EMBL" id="SNY80994.1"/>
    </source>
</evidence>
<keyword evidence="3" id="KW-1185">Reference proteome</keyword>
<sequence>MRRIRTANAHTGISTTTLTHAHQRRIPTTSAHTGISTVLTRRRIPTTYSRNHPASTDL</sequence>
<feature type="compositionally biased region" description="Polar residues" evidence="1">
    <location>
        <begin position="8"/>
        <end position="24"/>
    </location>
</feature>
<dbReference type="Proteomes" id="UP000219565">
    <property type="component" value="Unassembled WGS sequence"/>
</dbReference>
<accession>A0A285L808</accession>
<dbReference type="AlphaFoldDB" id="A0A285L808"/>
<feature type="region of interest" description="Disordered" evidence="1">
    <location>
        <begin position="1"/>
        <end position="24"/>
    </location>
</feature>
<dbReference type="EMBL" id="OBEG01000002">
    <property type="protein sequence ID" value="SNY80994.1"/>
    <property type="molecule type" value="Genomic_DNA"/>
</dbReference>